<evidence type="ECO:0000313" key="1">
    <source>
        <dbReference type="EMBL" id="TNN14726.1"/>
    </source>
</evidence>
<sequence>VIRVQEGCYIIIQTNLCYYSFDIQTENLIETTINPSIENTAKSYIDLQILFYLCMFYIPRSLSGGFVQFHFIQVPAVAATLTWWSGLPIVMNQSSYTGWNNSSSRSYHARQVVVPWALQSRSNPISFLGTSRRTLPRCGQPGSDNCPHTSDSTQDHRIQNHLLSSIPIIAPTLTINSELPLLTSSSTKTLESRMIDVCCVSETRIQDPSVVIHLTSPRQNGEATKYTLRLSGDSIASSRGLAGVGIALSMRAEQALLEWIPVNSRLCAVRLNGSVRTRRNRDTRPNTNFRHKERHRLTWRPPSPRQRWTQIDHIAIIRARICLHLTGRRKATLGKPIRIDLSDEKVKSKFQEQLGSQLGNSGNQADPDVAWNDLKTAVETAASST</sequence>
<keyword evidence="2" id="KW-1185">Reference proteome</keyword>
<reference evidence="1 2" key="1">
    <citation type="submission" date="2019-03" db="EMBL/GenBank/DDBJ databases">
        <title>An improved genome assembly of the fluke Schistosoma japonicum.</title>
        <authorList>
            <person name="Hu W."/>
            <person name="Luo F."/>
            <person name="Yin M."/>
            <person name="Mo X."/>
            <person name="Sun C."/>
            <person name="Wu Q."/>
            <person name="Zhu B."/>
            <person name="Xiang M."/>
            <person name="Wang J."/>
            <person name="Wang Y."/>
            <person name="Zhang T."/>
            <person name="Xu B."/>
            <person name="Zheng H."/>
            <person name="Feng Z."/>
        </authorList>
    </citation>
    <scope>NUCLEOTIDE SEQUENCE [LARGE SCALE GENOMIC DNA]</scope>
    <source>
        <strain evidence="1">HuSjv2</strain>
        <tissue evidence="1">Worms</tissue>
    </source>
</reference>
<dbReference type="Proteomes" id="UP000311919">
    <property type="component" value="Unassembled WGS sequence"/>
</dbReference>
<feature type="non-terminal residue" evidence="1">
    <location>
        <position position="385"/>
    </location>
</feature>
<gene>
    <name evidence="1" type="ORF">EWB00_001896</name>
</gene>
<evidence type="ECO:0000313" key="2">
    <source>
        <dbReference type="Proteomes" id="UP000311919"/>
    </source>
</evidence>
<feature type="non-terminal residue" evidence="1">
    <location>
        <position position="1"/>
    </location>
</feature>
<dbReference type="GO" id="GO:0016746">
    <property type="term" value="F:acyltransferase activity"/>
    <property type="evidence" value="ECO:0007669"/>
    <property type="project" value="UniProtKB-KW"/>
</dbReference>
<dbReference type="EMBL" id="SKCS01000166">
    <property type="protein sequence ID" value="TNN14726.1"/>
    <property type="molecule type" value="Genomic_DNA"/>
</dbReference>
<proteinExistence type="predicted"/>
<keyword evidence="1" id="KW-0012">Acyltransferase</keyword>
<dbReference type="STRING" id="6182.A0A4Z2DE65"/>
<dbReference type="AlphaFoldDB" id="A0A4Z2DE65"/>
<name>A0A4Z2DE65_SCHJA</name>
<comment type="caution">
    <text evidence="1">The sequence shown here is derived from an EMBL/GenBank/DDBJ whole genome shotgun (WGS) entry which is preliminary data.</text>
</comment>
<protein>
    <submittedName>
        <fullName evidence="1">Acyl-:glycerol-3-phosphate acyltransferase</fullName>
    </submittedName>
</protein>
<organism evidence="1 2">
    <name type="scientific">Schistosoma japonicum</name>
    <name type="common">Blood fluke</name>
    <dbReference type="NCBI Taxonomy" id="6182"/>
    <lineage>
        <taxon>Eukaryota</taxon>
        <taxon>Metazoa</taxon>
        <taxon>Spiralia</taxon>
        <taxon>Lophotrochozoa</taxon>
        <taxon>Platyhelminthes</taxon>
        <taxon>Trematoda</taxon>
        <taxon>Digenea</taxon>
        <taxon>Strigeidida</taxon>
        <taxon>Schistosomatoidea</taxon>
        <taxon>Schistosomatidae</taxon>
        <taxon>Schistosoma</taxon>
    </lineage>
</organism>
<accession>A0A4Z2DE65</accession>
<keyword evidence="1" id="KW-0808">Transferase</keyword>